<dbReference type="InterPro" id="IPR032710">
    <property type="entry name" value="NTF2-like_dom_sf"/>
</dbReference>
<sequence length="143" mass="16015">MDIKRTAADVWSAFASRDAAAIHEVLTDDVEWIAPKGNSTAVALGVTDHMIGKEAISSFLLNDMRRLFSNGLKIEPISVTAEGNRIVFEQTHTAILANGTAYMNDYVFIFEMVDGKVRRIREYMDTYSGHKMVFEGTQPRQIV</sequence>
<organism evidence="2">
    <name type="scientific">Sphingomonas psychrotolerans</name>
    <dbReference type="NCBI Taxonomy" id="1327635"/>
    <lineage>
        <taxon>Bacteria</taxon>
        <taxon>Pseudomonadati</taxon>
        <taxon>Pseudomonadota</taxon>
        <taxon>Alphaproteobacteria</taxon>
        <taxon>Sphingomonadales</taxon>
        <taxon>Sphingomonadaceae</taxon>
        <taxon>Sphingomonas</taxon>
    </lineage>
</organism>
<dbReference type="EMBL" id="JALMLT010000001">
    <property type="protein sequence ID" value="MDT8757755.1"/>
    <property type="molecule type" value="Genomic_DNA"/>
</dbReference>
<protein>
    <submittedName>
        <fullName evidence="2">Nuclear transport factor 2 family protein</fullName>
    </submittedName>
</protein>
<dbReference type="Gene3D" id="3.10.450.50">
    <property type="match status" value="1"/>
</dbReference>
<accession>A0ABU3MZN0</accession>
<dbReference type="InterPro" id="IPR037401">
    <property type="entry name" value="SnoaL-like"/>
</dbReference>
<dbReference type="PANTHER" id="PTHR41252">
    <property type="entry name" value="BLR2505 PROTEIN"/>
    <property type="match status" value="1"/>
</dbReference>
<proteinExistence type="predicted"/>
<reference evidence="2" key="1">
    <citation type="submission" date="2022-04" db="EMBL/GenBank/DDBJ databases">
        <title>Tomato heritable bacteria conferring resistance against bacterial wilt.</title>
        <authorList>
            <person name="Yin J."/>
        </authorList>
    </citation>
    <scope>NUCLEOTIDE SEQUENCE</scope>
    <source>
        <strain evidence="2">Cra20</strain>
    </source>
</reference>
<feature type="domain" description="SnoaL-like" evidence="1">
    <location>
        <begin position="11"/>
        <end position="119"/>
    </location>
</feature>
<dbReference type="SUPFAM" id="SSF54427">
    <property type="entry name" value="NTF2-like"/>
    <property type="match status" value="1"/>
</dbReference>
<dbReference type="Pfam" id="PF12680">
    <property type="entry name" value="SnoaL_2"/>
    <property type="match status" value="1"/>
</dbReference>
<evidence type="ECO:0000259" key="1">
    <source>
        <dbReference type="Pfam" id="PF12680"/>
    </source>
</evidence>
<name>A0ABU3MZN0_9SPHN</name>
<gene>
    <name evidence="2" type="ORF">MZO42_03515</name>
</gene>
<evidence type="ECO:0000313" key="2">
    <source>
        <dbReference type="EMBL" id="MDT8757755.1"/>
    </source>
</evidence>
<dbReference type="PANTHER" id="PTHR41252:SF1">
    <property type="entry name" value="BLR2505 PROTEIN"/>
    <property type="match status" value="1"/>
</dbReference>
<comment type="caution">
    <text evidence="2">The sequence shown here is derived from an EMBL/GenBank/DDBJ whole genome shotgun (WGS) entry which is preliminary data.</text>
</comment>